<dbReference type="InterPro" id="IPR036265">
    <property type="entry name" value="HIT-like_sf"/>
</dbReference>
<feature type="binding site" evidence="10">
    <location>
        <begin position="267"/>
        <end position="278"/>
    </location>
    <ligand>
        <name>substrate</name>
    </ligand>
</feature>
<name>A0AAN8XKV2_HALRR</name>
<dbReference type="Gene3D" id="3.30.428.10">
    <property type="entry name" value="HIT-like"/>
    <property type="match status" value="1"/>
</dbReference>
<dbReference type="PANTHER" id="PTHR12978">
    <property type="entry name" value="HISTIDINE TRIAD HIT PROTEIN MEMBER"/>
    <property type="match status" value="1"/>
</dbReference>
<evidence type="ECO:0000256" key="6">
    <source>
        <dbReference type="ARBA" id="ARBA00023242"/>
    </source>
</evidence>
<dbReference type="PIRSF" id="PIRSF028973">
    <property type="entry name" value="Scavenger_mRNA_decap_enz"/>
    <property type="match status" value="1"/>
</dbReference>
<evidence type="ECO:0000256" key="10">
    <source>
        <dbReference type="PIRSR" id="PIRSR028973-2"/>
    </source>
</evidence>
<dbReference type="GO" id="GO:0140932">
    <property type="term" value="F:5'-(N(7)-methyl 5'-triphosphoguanosine)-[mRNA] diphosphatase activity"/>
    <property type="evidence" value="ECO:0007669"/>
    <property type="project" value="UniProtKB-EC"/>
</dbReference>
<feature type="region of interest" description="Disordered" evidence="11">
    <location>
        <begin position="1"/>
        <end position="42"/>
    </location>
</feature>
<organism evidence="12 13">
    <name type="scientific">Halocaridina rubra</name>
    <name type="common">Hawaiian red shrimp</name>
    <dbReference type="NCBI Taxonomy" id="373956"/>
    <lineage>
        <taxon>Eukaryota</taxon>
        <taxon>Metazoa</taxon>
        <taxon>Ecdysozoa</taxon>
        <taxon>Arthropoda</taxon>
        <taxon>Crustacea</taxon>
        <taxon>Multicrustacea</taxon>
        <taxon>Malacostraca</taxon>
        <taxon>Eumalacostraca</taxon>
        <taxon>Eucarida</taxon>
        <taxon>Decapoda</taxon>
        <taxon>Pleocyemata</taxon>
        <taxon>Caridea</taxon>
        <taxon>Atyoidea</taxon>
        <taxon>Atyidae</taxon>
        <taxon>Halocaridina</taxon>
    </lineage>
</organism>
<dbReference type="Pfam" id="PF11969">
    <property type="entry name" value="DcpS_C"/>
    <property type="match status" value="1"/>
</dbReference>
<evidence type="ECO:0000313" key="12">
    <source>
        <dbReference type="EMBL" id="KAK7086116.1"/>
    </source>
</evidence>
<comment type="catalytic activity">
    <reaction evidence="7 8">
        <text>a 5'-end (N(7)-methyl 5'-triphosphoguanosine)-ribonucleoside in mRNA + H2O = N(7)-methyl-GMP + a 5'-end diphospho-ribonucleoside in mRNA + 2 H(+)</text>
        <dbReference type="Rhea" id="RHEA:65388"/>
        <dbReference type="Rhea" id="RHEA-COMP:17165"/>
        <dbReference type="Rhea" id="RHEA-COMP:17167"/>
        <dbReference type="ChEBI" id="CHEBI:15377"/>
        <dbReference type="ChEBI" id="CHEBI:15378"/>
        <dbReference type="ChEBI" id="CHEBI:58285"/>
        <dbReference type="ChEBI" id="CHEBI:156461"/>
        <dbReference type="ChEBI" id="CHEBI:167616"/>
        <dbReference type="EC" id="3.6.1.59"/>
    </reaction>
</comment>
<dbReference type="EMBL" id="JAXCGZ010000362">
    <property type="protein sequence ID" value="KAK7086116.1"/>
    <property type="molecule type" value="Genomic_DNA"/>
</dbReference>
<dbReference type="AlphaFoldDB" id="A0AAN8XKV2"/>
<feature type="binding site" evidence="10">
    <location>
        <position position="174"/>
    </location>
    <ligand>
        <name>substrate</name>
    </ligand>
</feature>
<comment type="similarity">
    <text evidence="2 8">Belongs to the HIT family.</text>
</comment>
<evidence type="ECO:0000256" key="1">
    <source>
        <dbReference type="ARBA" id="ARBA00004123"/>
    </source>
</evidence>
<evidence type="ECO:0000256" key="8">
    <source>
        <dbReference type="PIRNR" id="PIRNR028973"/>
    </source>
</evidence>
<gene>
    <name evidence="12" type="ORF">SK128_006426</name>
</gene>
<dbReference type="Proteomes" id="UP001381693">
    <property type="component" value="Unassembled WGS sequence"/>
</dbReference>
<dbReference type="GO" id="GO:0000932">
    <property type="term" value="C:P-body"/>
    <property type="evidence" value="ECO:0007669"/>
    <property type="project" value="TreeGrafter"/>
</dbReference>
<protein>
    <recommendedName>
        <fullName evidence="4 8">m7GpppX diphosphatase</fullName>
        <ecNumber evidence="3 8">3.6.1.59</ecNumber>
    </recommendedName>
</protein>
<dbReference type="InterPro" id="IPR008594">
    <property type="entry name" value="DcpS/DCS2"/>
</dbReference>
<dbReference type="SUPFAM" id="SSF102860">
    <property type="entry name" value="mRNA decapping enzyme DcpS N-terminal domain"/>
    <property type="match status" value="1"/>
</dbReference>
<keyword evidence="5 8" id="KW-0378">Hydrolase</keyword>
<evidence type="ECO:0000256" key="7">
    <source>
        <dbReference type="ARBA" id="ARBA00048222"/>
    </source>
</evidence>
<comment type="subcellular location">
    <subcellularLocation>
        <location evidence="1 8">Nucleus</location>
    </subcellularLocation>
</comment>
<evidence type="ECO:0000256" key="11">
    <source>
        <dbReference type="SAM" id="MobiDB-lite"/>
    </source>
</evidence>
<dbReference type="PANTHER" id="PTHR12978:SF0">
    <property type="entry name" value="M7GPPPX DIPHOSPHATASE"/>
    <property type="match status" value="1"/>
</dbReference>
<feature type="binding site" evidence="10">
    <location>
        <position position="184"/>
    </location>
    <ligand>
        <name>substrate</name>
    </ligand>
</feature>
<dbReference type="GO" id="GO:0005634">
    <property type="term" value="C:nucleus"/>
    <property type="evidence" value="ECO:0007669"/>
    <property type="project" value="UniProtKB-SubCell"/>
</dbReference>
<dbReference type="SUPFAM" id="SSF54197">
    <property type="entry name" value="HIT-like"/>
    <property type="match status" value="1"/>
</dbReference>
<reference evidence="12 13" key="1">
    <citation type="submission" date="2023-11" db="EMBL/GenBank/DDBJ databases">
        <title>Halocaridina rubra genome assembly.</title>
        <authorList>
            <person name="Smith C."/>
        </authorList>
    </citation>
    <scope>NUCLEOTIDE SEQUENCE [LARGE SCALE GENOMIC DNA]</scope>
    <source>
        <strain evidence="12">EP-1</strain>
        <tissue evidence="12">Whole</tissue>
    </source>
</reference>
<evidence type="ECO:0000256" key="3">
    <source>
        <dbReference type="ARBA" id="ARBA00012520"/>
    </source>
</evidence>
<feature type="binding site" evidence="10">
    <location>
        <position position="206"/>
    </location>
    <ligand>
        <name>substrate</name>
    </ligand>
</feature>
<accession>A0AAN8XKV2</accession>
<feature type="binding site" evidence="10">
    <location>
        <position position="204"/>
    </location>
    <ligand>
        <name>substrate</name>
    </ligand>
</feature>
<dbReference type="Pfam" id="PF05652">
    <property type="entry name" value="DcpS"/>
    <property type="match status" value="1"/>
</dbReference>
<evidence type="ECO:0000256" key="4">
    <source>
        <dbReference type="ARBA" id="ARBA00015636"/>
    </source>
</evidence>
<comment type="caution">
    <text evidence="12">The sequence shown here is derived from an EMBL/GenBank/DDBJ whole genome shotgun (WGS) entry which is preliminary data.</text>
</comment>
<evidence type="ECO:0000256" key="2">
    <source>
        <dbReference type="ARBA" id="ARBA00010208"/>
    </source>
</evidence>
<sequence>MTEFVSENDSLPPCKRMRTDDIDTQVDTEENGVQKEETSTEKPHFTSFENFEVVRILNNNEDYKTVSFQAQIRGKEGMAVVTLQKVPFSGEKLNDLLSGETKLQDMFENDIYYNKIALLPPALNELKATIIYPAEEKHLLRFDKQPCSIVNETPELFFEVTKPYIESAALSKQWIYNILEHKTEVDRIVYEDPDPEIGFILVPDLKWTGKQVEDLYLQAVVHRRDITCIRDLRRDHIPLLKNIYEKGTAAVEEKYGLPAFKQRVYIHYQPSFYHLHIHFTALSFDAPGTWAGKAYLLESIISNLQICEDYYKKITLPFTIKDNHPLRLKFLEKGVFCQKSPESSVSK</sequence>
<evidence type="ECO:0000313" key="13">
    <source>
        <dbReference type="Proteomes" id="UP001381693"/>
    </source>
</evidence>
<evidence type="ECO:0000256" key="9">
    <source>
        <dbReference type="PIRSR" id="PIRSR028973-1"/>
    </source>
</evidence>
<dbReference type="GO" id="GO:0006397">
    <property type="term" value="P:mRNA processing"/>
    <property type="evidence" value="ECO:0007669"/>
    <property type="project" value="UniProtKB-KW"/>
</dbReference>
<keyword evidence="6 8" id="KW-0539">Nucleus</keyword>
<keyword evidence="13" id="KW-1185">Reference proteome</keyword>
<feature type="active site" description="Nucleophile" evidence="9">
    <location>
        <position position="276"/>
    </location>
</feature>
<proteinExistence type="inferred from homology"/>
<dbReference type="GO" id="GO:0000290">
    <property type="term" value="P:deadenylation-dependent decapping of nuclear-transcribed mRNA"/>
    <property type="evidence" value="ECO:0007669"/>
    <property type="project" value="UniProtKB-UniRule"/>
</dbReference>
<dbReference type="FunFam" id="3.30.428.10:FF:000006">
    <property type="entry name" value="m7GpppX diphosphatase"/>
    <property type="match status" value="1"/>
</dbReference>
<dbReference type="GO" id="GO:0000340">
    <property type="term" value="F:RNA 7-methylguanosine cap binding"/>
    <property type="evidence" value="ECO:0007669"/>
    <property type="project" value="UniProtKB-UniRule"/>
</dbReference>
<dbReference type="Gene3D" id="3.30.200.40">
    <property type="entry name" value="Scavenger mRNA decapping enzyme, N-terminal domain"/>
    <property type="match status" value="1"/>
</dbReference>
<feature type="compositionally biased region" description="Basic and acidic residues" evidence="11">
    <location>
        <begin position="32"/>
        <end position="42"/>
    </location>
</feature>
<evidence type="ECO:0000256" key="5">
    <source>
        <dbReference type="ARBA" id="ARBA00022801"/>
    </source>
</evidence>
<comment type="function">
    <text evidence="8">Decapping scavenger enzyme that catalyzes the cleavage of a residual cap structure following the degradation of mRNAs by the 3'-&gt;5' exosome-mediated mRNA decay pathway.</text>
</comment>
<dbReference type="EC" id="3.6.1.59" evidence="3 8"/>
<keyword evidence="8" id="KW-0507">mRNA processing</keyword>
<dbReference type="InterPro" id="IPR011145">
    <property type="entry name" value="Scavenger_mRNA_decap_enz_N"/>
</dbReference>